<evidence type="ECO:0000313" key="2">
    <source>
        <dbReference type="EMBL" id="GLQ06293.1"/>
    </source>
</evidence>
<dbReference type="EMBL" id="BSNF01000006">
    <property type="protein sequence ID" value="GLQ06293.1"/>
    <property type="molecule type" value="Genomic_DNA"/>
</dbReference>
<comment type="caution">
    <text evidence="2">The sequence shown here is derived from an EMBL/GenBank/DDBJ whole genome shotgun (WGS) entry which is preliminary data.</text>
</comment>
<evidence type="ECO:0008006" key="4">
    <source>
        <dbReference type="Google" id="ProtNLM"/>
    </source>
</evidence>
<evidence type="ECO:0000256" key="1">
    <source>
        <dbReference type="SAM" id="Phobius"/>
    </source>
</evidence>
<keyword evidence="1" id="KW-1133">Transmembrane helix</keyword>
<accession>A0ABQ5U382</accession>
<keyword evidence="3" id="KW-1185">Reference proteome</keyword>
<feature type="transmembrane region" description="Helical" evidence="1">
    <location>
        <begin position="52"/>
        <end position="72"/>
    </location>
</feature>
<dbReference type="Proteomes" id="UP001161409">
    <property type="component" value="Unassembled WGS sequence"/>
</dbReference>
<protein>
    <recommendedName>
        <fullName evidence="4">Lipid A biosynthesis N-terminal domain-containing protein</fullName>
    </recommendedName>
</protein>
<reference evidence="2" key="1">
    <citation type="journal article" date="2014" name="Int. J. Syst. Evol. Microbiol.">
        <title>Complete genome of a new Firmicutes species belonging to the dominant human colonic microbiota ('Ruminococcus bicirculans') reveals two chromosomes and a selective capacity to utilize plant glucans.</title>
        <authorList>
            <consortium name="NISC Comparative Sequencing Program"/>
            <person name="Wegmann U."/>
            <person name="Louis P."/>
            <person name="Goesmann A."/>
            <person name="Henrissat B."/>
            <person name="Duncan S.H."/>
            <person name="Flint H.J."/>
        </authorList>
    </citation>
    <scope>NUCLEOTIDE SEQUENCE</scope>
    <source>
        <strain evidence="2">NBRC 103408</strain>
    </source>
</reference>
<keyword evidence="1" id="KW-0472">Membrane</keyword>
<proteinExistence type="predicted"/>
<name>A0ABQ5U382_9PROT</name>
<feature type="transmembrane region" description="Helical" evidence="1">
    <location>
        <begin position="26"/>
        <end position="46"/>
    </location>
</feature>
<evidence type="ECO:0000313" key="3">
    <source>
        <dbReference type="Proteomes" id="UP001161409"/>
    </source>
</evidence>
<keyword evidence="1" id="KW-0812">Transmembrane</keyword>
<dbReference type="RefSeq" id="WP_169560347.1">
    <property type="nucleotide sequence ID" value="NZ_BSNF01000006.1"/>
</dbReference>
<reference evidence="2" key="2">
    <citation type="submission" date="2023-01" db="EMBL/GenBank/DDBJ databases">
        <title>Draft genome sequence of Sneathiella chinensis strain NBRC 103408.</title>
        <authorList>
            <person name="Sun Q."/>
            <person name="Mori K."/>
        </authorList>
    </citation>
    <scope>NUCLEOTIDE SEQUENCE</scope>
    <source>
        <strain evidence="2">NBRC 103408</strain>
    </source>
</reference>
<gene>
    <name evidence="2" type="ORF">GCM10007924_15140</name>
</gene>
<organism evidence="2 3">
    <name type="scientific">Sneathiella chinensis</name>
    <dbReference type="NCBI Taxonomy" id="349750"/>
    <lineage>
        <taxon>Bacteria</taxon>
        <taxon>Pseudomonadati</taxon>
        <taxon>Pseudomonadota</taxon>
        <taxon>Alphaproteobacteria</taxon>
        <taxon>Sneathiellales</taxon>
        <taxon>Sneathiellaceae</taxon>
        <taxon>Sneathiella</taxon>
    </lineage>
</organism>
<sequence length="79" mass="8804">MSFIFKVLGYIPVLGFFIREAVEGHVSSTIFFALNIIMGWILAIYYFGYPAIIIPALCLVGTVFTALINITAQDLLRKS</sequence>